<protein>
    <submittedName>
        <fullName evidence="1">Uncharacterized protein</fullName>
    </submittedName>
</protein>
<dbReference type="EMBL" id="CM016555">
    <property type="protein sequence ID" value="TKW21132.1"/>
    <property type="molecule type" value="Genomic_DNA"/>
</dbReference>
<dbReference type="Gramene" id="TKW21132">
    <property type="protein sequence ID" value="TKW21132"/>
    <property type="gene ID" value="SEVIR_4G181900v2"/>
</dbReference>
<gene>
    <name evidence="1" type="ORF">SEVIR_4G181900v2</name>
</gene>
<keyword evidence="2" id="KW-1185">Reference proteome</keyword>
<sequence>MMVQHRSNPEFLIRWSISSSCEIRSFCNLVSSCLIVERVHSSWFYAGELPKVTNHSIYHLSSDNLHEFIEWLRRA</sequence>
<accession>A0A4U6UYX1</accession>
<reference evidence="1" key="1">
    <citation type="submission" date="2019-03" db="EMBL/GenBank/DDBJ databases">
        <title>WGS assembly of Setaria viridis.</title>
        <authorList>
            <person name="Huang P."/>
            <person name="Jenkins J."/>
            <person name="Grimwood J."/>
            <person name="Barry K."/>
            <person name="Healey A."/>
            <person name="Mamidi S."/>
            <person name="Sreedasyam A."/>
            <person name="Shu S."/>
            <person name="Feldman M."/>
            <person name="Wu J."/>
            <person name="Yu Y."/>
            <person name="Chen C."/>
            <person name="Johnson J."/>
            <person name="Rokhsar D."/>
            <person name="Baxter I."/>
            <person name="Schmutz J."/>
            <person name="Brutnell T."/>
            <person name="Kellogg E."/>
        </authorList>
    </citation>
    <scope>NUCLEOTIDE SEQUENCE [LARGE SCALE GENOMIC DNA]</scope>
</reference>
<organism evidence="1 2">
    <name type="scientific">Setaria viridis</name>
    <name type="common">Green bristlegrass</name>
    <name type="synonym">Setaria italica subsp. viridis</name>
    <dbReference type="NCBI Taxonomy" id="4556"/>
    <lineage>
        <taxon>Eukaryota</taxon>
        <taxon>Viridiplantae</taxon>
        <taxon>Streptophyta</taxon>
        <taxon>Embryophyta</taxon>
        <taxon>Tracheophyta</taxon>
        <taxon>Spermatophyta</taxon>
        <taxon>Magnoliopsida</taxon>
        <taxon>Liliopsida</taxon>
        <taxon>Poales</taxon>
        <taxon>Poaceae</taxon>
        <taxon>PACMAD clade</taxon>
        <taxon>Panicoideae</taxon>
        <taxon>Panicodae</taxon>
        <taxon>Paniceae</taxon>
        <taxon>Cenchrinae</taxon>
        <taxon>Setaria</taxon>
    </lineage>
</organism>
<name>A0A4U6UYX1_SETVI</name>
<dbReference type="Proteomes" id="UP000298652">
    <property type="component" value="Chromosome 4"/>
</dbReference>
<evidence type="ECO:0000313" key="2">
    <source>
        <dbReference type="Proteomes" id="UP000298652"/>
    </source>
</evidence>
<dbReference type="AlphaFoldDB" id="A0A4U6UYX1"/>
<evidence type="ECO:0000313" key="1">
    <source>
        <dbReference type="EMBL" id="TKW21132.1"/>
    </source>
</evidence>
<proteinExistence type="predicted"/>